<dbReference type="NCBIfam" id="TIGR02595">
    <property type="entry name" value="PEP_CTERM"/>
    <property type="match status" value="1"/>
</dbReference>
<feature type="transmembrane region" description="Helical" evidence="1">
    <location>
        <begin position="221"/>
        <end position="238"/>
    </location>
</feature>
<dbReference type="OrthoDB" id="5959581at2"/>
<dbReference type="EMBL" id="QFWQ01000005">
    <property type="protein sequence ID" value="RCS30248.1"/>
    <property type="molecule type" value="Genomic_DNA"/>
</dbReference>
<gene>
    <name evidence="3" type="ORF">DEO45_09375</name>
</gene>
<proteinExistence type="predicted"/>
<feature type="transmembrane region" description="Helical" evidence="1">
    <location>
        <begin position="31"/>
        <end position="48"/>
    </location>
</feature>
<keyword evidence="4" id="KW-1185">Reference proteome</keyword>
<name>A0A368KGE5_9GAMM</name>
<dbReference type="InterPro" id="IPR013424">
    <property type="entry name" value="Ice-binding_C"/>
</dbReference>
<evidence type="ECO:0000256" key="1">
    <source>
        <dbReference type="SAM" id="Phobius"/>
    </source>
</evidence>
<keyword evidence="1" id="KW-0812">Transmembrane</keyword>
<feature type="domain" description="Ice-binding protein C-terminal" evidence="2">
    <location>
        <begin position="216"/>
        <end position="241"/>
    </location>
</feature>
<reference evidence="3 4" key="1">
    <citation type="submission" date="2018-05" db="EMBL/GenBank/DDBJ databases">
        <title>Draft genome sequence of Rhodanobacter denitrificans Yn1 isolated from gold copper mine.</title>
        <authorList>
            <person name="Yang N."/>
            <person name="Mazhar H.S."/>
            <person name="Rensing C."/>
        </authorList>
    </citation>
    <scope>NUCLEOTIDE SEQUENCE [LARGE SCALE GENOMIC DNA]</scope>
    <source>
        <strain evidence="3 4">Yn1</strain>
    </source>
</reference>
<dbReference type="Proteomes" id="UP000252387">
    <property type="component" value="Unassembled WGS sequence"/>
</dbReference>
<organism evidence="3 4">
    <name type="scientific">Rhodanobacter denitrificans</name>
    <dbReference type="NCBI Taxonomy" id="666685"/>
    <lineage>
        <taxon>Bacteria</taxon>
        <taxon>Pseudomonadati</taxon>
        <taxon>Pseudomonadota</taxon>
        <taxon>Gammaproteobacteria</taxon>
        <taxon>Lysobacterales</taxon>
        <taxon>Rhodanobacteraceae</taxon>
        <taxon>Rhodanobacter</taxon>
    </lineage>
</organism>
<evidence type="ECO:0000313" key="4">
    <source>
        <dbReference type="Proteomes" id="UP000252387"/>
    </source>
</evidence>
<keyword evidence="1" id="KW-1133">Transmembrane helix</keyword>
<accession>A0A368KGE5</accession>
<evidence type="ECO:0000313" key="3">
    <source>
        <dbReference type="EMBL" id="RCS30248.1"/>
    </source>
</evidence>
<dbReference type="AlphaFoldDB" id="A0A368KGE5"/>
<dbReference type="Pfam" id="PF07589">
    <property type="entry name" value="PEP-CTERM"/>
    <property type="match status" value="1"/>
</dbReference>
<evidence type="ECO:0000259" key="2">
    <source>
        <dbReference type="Pfam" id="PF07589"/>
    </source>
</evidence>
<protein>
    <submittedName>
        <fullName evidence="3">PEP-CTERM sorting domain-containing protein</fullName>
    </submittedName>
</protein>
<keyword evidence="1" id="KW-0472">Membrane</keyword>
<sequence length="252" mass="26523">MIWHGECLIYWQRASCQFPNFKRGVSHVKKIIPILLFGLVAVTSPLTYATPISTTIELGTVFTGTSPSGSAPWLTATFTSNTGAHTGTLVLTSHLNGSDFVGGPNIGWGFFLNTGTSSITCTGGNCADNTFSGGSYNAGPLGKNWNLAFEWLAGDRFVSGNTAAYDITFNSGLTGSPFIANPDPKAESWRSVAHVQNIGKSGASGWITGTDAPTNVPEPSVLGMFGLGTLLIGLFVGLRRRSRSEATNSSSF</sequence>
<comment type="caution">
    <text evidence="3">The sequence shown here is derived from an EMBL/GenBank/DDBJ whole genome shotgun (WGS) entry which is preliminary data.</text>
</comment>